<keyword evidence="1" id="KW-0121">Carboxypeptidase</keyword>
<gene>
    <name evidence="1" type="ORF">ENS31_13840</name>
</gene>
<keyword evidence="1" id="KW-0378">Hydrolase</keyword>
<name>A0A7V2ZMD0_9BACT</name>
<dbReference type="SUPFAM" id="SSF49464">
    <property type="entry name" value="Carboxypeptidase regulatory domain-like"/>
    <property type="match status" value="1"/>
</dbReference>
<evidence type="ECO:0000313" key="1">
    <source>
        <dbReference type="EMBL" id="HFI92595.1"/>
    </source>
</evidence>
<dbReference type="EMBL" id="DSUJ01000011">
    <property type="protein sequence ID" value="HFI92595.1"/>
    <property type="molecule type" value="Genomic_DNA"/>
</dbReference>
<dbReference type="PROSITE" id="PS51257">
    <property type="entry name" value="PROKAR_LIPOPROTEIN"/>
    <property type="match status" value="1"/>
</dbReference>
<keyword evidence="1" id="KW-0645">Protease</keyword>
<sequence>MKNQTLINTFCLILILGCEENIKSPVIEEDKYYSVEGNIFFEGIPAQGVEVFLESLTSLSDSNGHFKFDSIKAGERLLTISHPKYIQSDTLLRIDKNIIVIISLSLRSDSYYPCNIGNKWFYKEPNRDNKLIVEAIDSIQIDGEIYYKFLYTEFGQSFTDTSKSIFLRQVKSDTLYEYSCDERQLLAPFITAVNQVFVFKRCSSIYDSYLYEANNDIKKFYYRLRNALDGDWDIQFQRGIEIIRIMNPPWTNYILEKYEIKY</sequence>
<reference evidence="1" key="1">
    <citation type="journal article" date="2020" name="mSystems">
        <title>Genome- and Community-Level Interaction Insights into Carbon Utilization and Element Cycling Functions of Hydrothermarchaeota in Hydrothermal Sediment.</title>
        <authorList>
            <person name="Zhou Z."/>
            <person name="Liu Y."/>
            <person name="Xu W."/>
            <person name="Pan J."/>
            <person name="Luo Z.H."/>
            <person name="Li M."/>
        </authorList>
    </citation>
    <scope>NUCLEOTIDE SEQUENCE [LARGE SCALE GENOMIC DNA]</scope>
    <source>
        <strain evidence="1">SpSt-479</strain>
    </source>
</reference>
<dbReference type="InterPro" id="IPR008969">
    <property type="entry name" value="CarboxyPept-like_regulatory"/>
</dbReference>
<comment type="caution">
    <text evidence="1">The sequence shown here is derived from an EMBL/GenBank/DDBJ whole genome shotgun (WGS) entry which is preliminary data.</text>
</comment>
<dbReference type="AlphaFoldDB" id="A0A7V2ZMD0"/>
<dbReference type="Gene3D" id="2.60.40.1120">
    <property type="entry name" value="Carboxypeptidase-like, regulatory domain"/>
    <property type="match status" value="1"/>
</dbReference>
<dbReference type="GO" id="GO:0004180">
    <property type="term" value="F:carboxypeptidase activity"/>
    <property type="evidence" value="ECO:0007669"/>
    <property type="project" value="UniProtKB-KW"/>
</dbReference>
<organism evidence="1">
    <name type="scientific">Ignavibacterium album</name>
    <dbReference type="NCBI Taxonomy" id="591197"/>
    <lineage>
        <taxon>Bacteria</taxon>
        <taxon>Pseudomonadati</taxon>
        <taxon>Ignavibacteriota</taxon>
        <taxon>Ignavibacteria</taxon>
        <taxon>Ignavibacteriales</taxon>
        <taxon>Ignavibacteriaceae</taxon>
        <taxon>Ignavibacterium</taxon>
    </lineage>
</organism>
<protein>
    <submittedName>
        <fullName evidence="1">Carboxypeptidase regulatory-like domain-containing protein</fullName>
    </submittedName>
</protein>
<proteinExistence type="predicted"/>
<accession>A0A7V2ZMD0</accession>